<reference evidence="3" key="1">
    <citation type="submission" date="2022-06" db="EMBL/GenBank/DDBJ databases">
        <title>Draft genome sequence of Streptomyces sp. RB6PN25 isolated from peat swamp forest in Thailand.</title>
        <authorList>
            <person name="Duangmal K."/>
            <person name="Klaysubun C."/>
        </authorList>
    </citation>
    <scope>NUCLEOTIDE SEQUENCE</scope>
    <source>
        <strain evidence="3">RB6PN25</strain>
    </source>
</reference>
<comment type="caution">
    <text evidence="3">The sequence shown here is derived from an EMBL/GenBank/DDBJ whole genome shotgun (WGS) entry which is preliminary data.</text>
</comment>
<evidence type="ECO:0000313" key="4">
    <source>
        <dbReference type="Proteomes" id="UP001057702"/>
    </source>
</evidence>
<dbReference type="PROSITE" id="PS50879">
    <property type="entry name" value="RNASE_H_1"/>
    <property type="match status" value="1"/>
</dbReference>
<dbReference type="SUPFAM" id="SSF53098">
    <property type="entry name" value="Ribonuclease H-like"/>
    <property type="match status" value="1"/>
</dbReference>
<keyword evidence="4" id="KW-1185">Reference proteome</keyword>
<dbReference type="Gene3D" id="3.30.420.10">
    <property type="entry name" value="Ribonuclease H-like superfamily/Ribonuclease H"/>
    <property type="match status" value="1"/>
</dbReference>
<evidence type="ECO:0000313" key="3">
    <source>
        <dbReference type="EMBL" id="MCQ4084349.1"/>
    </source>
</evidence>
<dbReference type="RefSeq" id="WP_255923414.1">
    <property type="nucleotide sequence ID" value="NZ_JANFNG010000034.1"/>
</dbReference>
<dbReference type="Proteomes" id="UP001057702">
    <property type="component" value="Unassembled WGS sequence"/>
</dbReference>
<accession>A0ABT1Q351</accession>
<dbReference type="Pfam" id="PF00075">
    <property type="entry name" value="RNase_H"/>
    <property type="match status" value="1"/>
</dbReference>
<evidence type="ECO:0000256" key="1">
    <source>
        <dbReference type="SAM" id="MobiDB-lite"/>
    </source>
</evidence>
<proteinExistence type="predicted"/>
<dbReference type="InterPro" id="IPR002156">
    <property type="entry name" value="RNaseH_domain"/>
</dbReference>
<evidence type="ECO:0000259" key="2">
    <source>
        <dbReference type="PROSITE" id="PS50879"/>
    </source>
</evidence>
<organism evidence="3 4">
    <name type="scientific">Streptomyces humicola</name>
    <dbReference type="NCBI Taxonomy" id="2953240"/>
    <lineage>
        <taxon>Bacteria</taxon>
        <taxon>Bacillati</taxon>
        <taxon>Actinomycetota</taxon>
        <taxon>Actinomycetes</taxon>
        <taxon>Kitasatosporales</taxon>
        <taxon>Streptomycetaceae</taxon>
        <taxon>Streptomyces</taxon>
    </lineage>
</organism>
<sequence>MTPPETTALIAHLASDFDALQKAALAHAYGTASPSTIAALTSPQLADAHVGALLHAETLARGGLHRARLSAMPTRERRVMTVRLQRIAQARKRAAAAAKHARLEPGSSPRPRLPLAARVLAKARPYAFHAAYEAACAERELAPTELDVPASNVWNWARARGLVTSELPPDIQRLLACSDEEFVQALLHDAREEENPHLTHDAVVEHWAAHARTAQAWGRYAIALAERAILQRPANARAAELDALDAAYQDAAVLALRAHEATWRHAGLRRRISRLAHPVIGQLRLKCGSEATRRLAAAEPELWEEITAAAAAHELSCRNSSEGCPACAPGLAAPYLARDDEPRSPAAITAPIALDAARYALLDDVPANIPWAVADAAVNTEESALCGYGWAAADGTAGWGDSLASTSGEAEVIAVCQALLALVDRHPSLQRVLVLCDSIQAVEAVRHAVNGSEPSIIQRTVLFPDGRALLDQLAPHRDRIEVRWLKGHIGHDLNEAADALARLALHRASGRTPESVARKSAEQITNSLRAGGPSGLVA</sequence>
<gene>
    <name evidence="3" type="ORF">NGB36_28150</name>
</gene>
<protein>
    <recommendedName>
        <fullName evidence="2">RNase H type-1 domain-containing protein</fullName>
    </recommendedName>
</protein>
<dbReference type="EMBL" id="JANFNG010000034">
    <property type="protein sequence ID" value="MCQ4084349.1"/>
    <property type="molecule type" value="Genomic_DNA"/>
</dbReference>
<dbReference type="InterPro" id="IPR012337">
    <property type="entry name" value="RNaseH-like_sf"/>
</dbReference>
<name>A0ABT1Q351_9ACTN</name>
<feature type="region of interest" description="Disordered" evidence="1">
    <location>
        <begin position="511"/>
        <end position="538"/>
    </location>
</feature>
<feature type="domain" description="RNase H type-1" evidence="2">
    <location>
        <begin position="374"/>
        <end position="506"/>
    </location>
</feature>
<dbReference type="InterPro" id="IPR036397">
    <property type="entry name" value="RNaseH_sf"/>
</dbReference>